<dbReference type="InterPro" id="IPR036890">
    <property type="entry name" value="HATPase_C_sf"/>
</dbReference>
<protein>
    <submittedName>
        <fullName evidence="3">ATP-binding protein</fullName>
    </submittedName>
</protein>
<dbReference type="AlphaFoldDB" id="A0A8J6PVC2"/>
<comment type="caution">
    <text evidence="3">The sequence shown here is derived from an EMBL/GenBank/DDBJ whole genome shotgun (WGS) entry which is preliminary data.</text>
</comment>
<keyword evidence="1" id="KW-0418">Kinase</keyword>
<sequence>MVPDTEVVSRFKVPATLDAIGAIQAAVEEAAEGVLAPAAVFKLTMSIEELVTNIVTYGKAEGTDIGVVITATTASLSVELDDAGVAFDPFHQAPEPRLNESVEDRAIGGLGVFLVREMVDEVAYHRSAERNHIRLVMLRPTAKSDGTAP</sequence>
<evidence type="ECO:0000259" key="2">
    <source>
        <dbReference type="Pfam" id="PF13581"/>
    </source>
</evidence>
<keyword evidence="4" id="KW-1185">Reference proteome</keyword>
<dbReference type="PANTHER" id="PTHR35526">
    <property type="entry name" value="ANTI-SIGMA-F FACTOR RSBW-RELATED"/>
    <property type="match status" value="1"/>
</dbReference>
<dbReference type="Proteomes" id="UP000643405">
    <property type="component" value="Unassembled WGS sequence"/>
</dbReference>
<dbReference type="PANTHER" id="PTHR35526:SF6">
    <property type="entry name" value="SLR1861 PROTEIN"/>
    <property type="match status" value="1"/>
</dbReference>
<dbReference type="SUPFAM" id="SSF55874">
    <property type="entry name" value="ATPase domain of HSP90 chaperone/DNA topoisomerase II/histidine kinase"/>
    <property type="match status" value="1"/>
</dbReference>
<dbReference type="CDD" id="cd16936">
    <property type="entry name" value="HATPase_RsbW-like"/>
    <property type="match status" value="1"/>
</dbReference>
<keyword evidence="3" id="KW-0067">ATP-binding</keyword>
<dbReference type="GO" id="GO:0005524">
    <property type="term" value="F:ATP binding"/>
    <property type="evidence" value="ECO:0007669"/>
    <property type="project" value="UniProtKB-KW"/>
</dbReference>
<name>A0A8J6PVC2_9HYPH</name>
<accession>A0A8J6PVC2</accession>
<dbReference type="RefSeq" id="WP_188164888.1">
    <property type="nucleotide sequence ID" value="NZ_JACVVX010000003.1"/>
</dbReference>
<dbReference type="InterPro" id="IPR050267">
    <property type="entry name" value="Anti-sigma-factor_SerPK"/>
</dbReference>
<dbReference type="Pfam" id="PF13581">
    <property type="entry name" value="HATPase_c_2"/>
    <property type="match status" value="1"/>
</dbReference>
<keyword evidence="3" id="KW-0547">Nucleotide-binding</keyword>
<evidence type="ECO:0000256" key="1">
    <source>
        <dbReference type="ARBA" id="ARBA00022527"/>
    </source>
</evidence>
<evidence type="ECO:0000313" key="4">
    <source>
        <dbReference type="Proteomes" id="UP000643405"/>
    </source>
</evidence>
<proteinExistence type="predicted"/>
<dbReference type="GO" id="GO:0004674">
    <property type="term" value="F:protein serine/threonine kinase activity"/>
    <property type="evidence" value="ECO:0007669"/>
    <property type="project" value="UniProtKB-KW"/>
</dbReference>
<keyword evidence="1" id="KW-0808">Transferase</keyword>
<organism evidence="3 4">
    <name type="scientific">Oryzicola mucosus</name>
    <dbReference type="NCBI Taxonomy" id="2767425"/>
    <lineage>
        <taxon>Bacteria</taxon>
        <taxon>Pseudomonadati</taxon>
        <taxon>Pseudomonadota</taxon>
        <taxon>Alphaproteobacteria</taxon>
        <taxon>Hyphomicrobiales</taxon>
        <taxon>Phyllobacteriaceae</taxon>
        <taxon>Oryzicola</taxon>
    </lineage>
</organism>
<feature type="domain" description="Histidine kinase/HSP90-like ATPase" evidence="2">
    <location>
        <begin position="13"/>
        <end position="136"/>
    </location>
</feature>
<evidence type="ECO:0000313" key="3">
    <source>
        <dbReference type="EMBL" id="MBD0415471.1"/>
    </source>
</evidence>
<dbReference type="Gene3D" id="3.30.565.10">
    <property type="entry name" value="Histidine kinase-like ATPase, C-terminal domain"/>
    <property type="match status" value="1"/>
</dbReference>
<dbReference type="InterPro" id="IPR003594">
    <property type="entry name" value="HATPase_dom"/>
</dbReference>
<keyword evidence="1" id="KW-0723">Serine/threonine-protein kinase</keyword>
<gene>
    <name evidence="3" type="ORF">ICI42_12450</name>
</gene>
<reference evidence="3" key="1">
    <citation type="submission" date="2020-09" db="EMBL/GenBank/DDBJ databases">
        <title>Genome seq and assembly of Tianweitania sp.</title>
        <authorList>
            <person name="Chhetri G."/>
        </authorList>
    </citation>
    <scope>NUCLEOTIDE SEQUENCE</scope>
    <source>
        <strain evidence="3">Rool2</strain>
    </source>
</reference>
<dbReference type="EMBL" id="JACVVX010000003">
    <property type="protein sequence ID" value="MBD0415471.1"/>
    <property type="molecule type" value="Genomic_DNA"/>
</dbReference>